<proteinExistence type="predicted"/>
<dbReference type="Gene3D" id="3.20.20.70">
    <property type="entry name" value="Aldolase class I"/>
    <property type="match status" value="1"/>
</dbReference>
<evidence type="ECO:0000256" key="3">
    <source>
        <dbReference type="ARBA" id="ARBA00022643"/>
    </source>
</evidence>
<dbReference type="GO" id="GO:0050661">
    <property type="term" value="F:NADP binding"/>
    <property type="evidence" value="ECO:0007669"/>
    <property type="project" value="InterPro"/>
</dbReference>
<dbReference type="RefSeq" id="WP_183335226.1">
    <property type="nucleotide sequence ID" value="NZ_BMHX01000005.1"/>
</dbReference>
<keyword evidence="5" id="KW-0560">Oxidoreductase</keyword>
<evidence type="ECO:0000313" key="8">
    <source>
        <dbReference type="Proteomes" id="UP000588017"/>
    </source>
</evidence>
<dbReference type="Pfam" id="PF00724">
    <property type="entry name" value="Oxidored_FMN"/>
    <property type="match status" value="1"/>
</dbReference>
<dbReference type="CDD" id="cd02932">
    <property type="entry name" value="OYE_YqiM_FMN"/>
    <property type="match status" value="1"/>
</dbReference>
<evidence type="ECO:0000256" key="1">
    <source>
        <dbReference type="ARBA" id="ARBA00001917"/>
    </source>
</evidence>
<dbReference type="GO" id="GO:0003959">
    <property type="term" value="F:NADPH dehydrogenase activity"/>
    <property type="evidence" value="ECO:0007669"/>
    <property type="project" value="InterPro"/>
</dbReference>
<keyword evidence="8" id="KW-1185">Reference proteome</keyword>
<dbReference type="SUPFAM" id="SSF51395">
    <property type="entry name" value="FMN-linked oxidoreductases"/>
    <property type="match status" value="1"/>
</dbReference>
<evidence type="ECO:0000259" key="6">
    <source>
        <dbReference type="Pfam" id="PF00724"/>
    </source>
</evidence>
<accession>A0A841K9E3</accession>
<comment type="cofactor">
    <cofactor evidence="1">
        <name>FMN</name>
        <dbReference type="ChEBI" id="CHEBI:58210"/>
    </cofactor>
</comment>
<dbReference type="Proteomes" id="UP000588017">
    <property type="component" value="Unassembled WGS sequence"/>
</dbReference>
<keyword evidence="3" id="KW-0288">FMN</keyword>
<keyword evidence="4" id="KW-0521">NADP</keyword>
<evidence type="ECO:0000256" key="2">
    <source>
        <dbReference type="ARBA" id="ARBA00022630"/>
    </source>
</evidence>
<reference evidence="7 8" key="1">
    <citation type="submission" date="2020-08" db="EMBL/GenBank/DDBJ databases">
        <title>Genomic Encyclopedia of Type Strains, Phase IV (KMG-IV): sequencing the most valuable type-strain genomes for metagenomic binning, comparative biology and taxonomic classification.</title>
        <authorList>
            <person name="Goeker M."/>
        </authorList>
    </citation>
    <scope>NUCLEOTIDE SEQUENCE [LARGE SCALE GENOMIC DNA]</scope>
    <source>
        <strain evidence="7 8">DSM 101465</strain>
    </source>
</reference>
<sequence>MTSNLFTPLRLGSLELPNRIVISPMCQYSAENGRATDWHRQHWSSYALSCAGLMMVEATGVSPEGRITPACLGLWDDETEEAMASALAFARQFSDMPFGIQLGHAGRKASTARPWDGGHVPPEKGGWRVLGPSPVPFAEGWQTPLELDEAGIQKVIDDFAAAARRAVRIGFDTIEIHGAHGYLLSSFLSPLANRRQDRWGGSLENRMRLPLAVFEAVKAACPPSYPVGMRFNGTDWLEGGIVPDEAVALARALHERGCAYVDVSSGGNAPAQIPVGPAYQLPFASRIKREVGIPVITVGMIRSPLHAEGIIATGEADAVALGRVALNNPRWPWHAAEELGVELVVAPPYRFGATRQYRPTFGR</sequence>
<feature type="domain" description="NADH:flavin oxidoreductase/NADH oxidase N-terminal" evidence="6">
    <location>
        <begin position="4"/>
        <end position="339"/>
    </location>
</feature>
<keyword evidence="2" id="KW-0285">Flavoprotein</keyword>
<evidence type="ECO:0000256" key="5">
    <source>
        <dbReference type="ARBA" id="ARBA00023002"/>
    </source>
</evidence>
<dbReference type="EMBL" id="JACHEH010000005">
    <property type="protein sequence ID" value="MBB6168915.1"/>
    <property type="molecule type" value="Genomic_DNA"/>
</dbReference>
<dbReference type="InterPro" id="IPR044152">
    <property type="entry name" value="YqjM-like"/>
</dbReference>
<dbReference type="AlphaFoldDB" id="A0A841K9E3"/>
<protein>
    <submittedName>
        <fullName evidence="7">2,4-dienoyl-CoA reductase-like NADH-dependent reductase (Old Yellow Enzyme family)</fullName>
    </submittedName>
</protein>
<evidence type="ECO:0000256" key="4">
    <source>
        <dbReference type="ARBA" id="ARBA00022857"/>
    </source>
</evidence>
<dbReference type="InterPro" id="IPR013785">
    <property type="entry name" value="Aldolase_TIM"/>
</dbReference>
<evidence type="ECO:0000313" key="7">
    <source>
        <dbReference type="EMBL" id="MBB6168915.1"/>
    </source>
</evidence>
<dbReference type="PANTHER" id="PTHR43303:SF4">
    <property type="entry name" value="NADPH DEHYDROGENASE C23G7.10C-RELATED"/>
    <property type="match status" value="1"/>
</dbReference>
<name>A0A841K9E3_9HYPH</name>
<dbReference type="GO" id="GO:0010181">
    <property type="term" value="F:FMN binding"/>
    <property type="evidence" value="ECO:0007669"/>
    <property type="project" value="InterPro"/>
</dbReference>
<organism evidence="7 8">
    <name type="scientific">Chelatococcus composti</name>
    <dbReference type="NCBI Taxonomy" id="1743235"/>
    <lineage>
        <taxon>Bacteria</taxon>
        <taxon>Pseudomonadati</taxon>
        <taxon>Pseudomonadota</taxon>
        <taxon>Alphaproteobacteria</taxon>
        <taxon>Hyphomicrobiales</taxon>
        <taxon>Chelatococcaceae</taxon>
        <taxon>Chelatococcus</taxon>
    </lineage>
</organism>
<comment type="caution">
    <text evidence="7">The sequence shown here is derived from an EMBL/GenBank/DDBJ whole genome shotgun (WGS) entry which is preliminary data.</text>
</comment>
<dbReference type="InterPro" id="IPR001155">
    <property type="entry name" value="OxRdtase_FMN_N"/>
</dbReference>
<gene>
    <name evidence="7" type="ORF">HNQ73_002552</name>
</gene>
<dbReference type="PANTHER" id="PTHR43303">
    <property type="entry name" value="NADPH DEHYDROGENASE C23G7.10C-RELATED"/>
    <property type="match status" value="1"/>
</dbReference>